<dbReference type="Pfam" id="PF13456">
    <property type="entry name" value="RVT_3"/>
    <property type="match status" value="1"/>
</dbReference>
<dbReference type="CDD" id="cd09279">
    <property type="entry name" value="RNase_HI_like"/>
    <property type="match status" value="1"/>
</dbReference>
<dbReference type="STRING" id="1202772.A0A1V9YJ50"/>
<evidence type="ECO:0000313" key="2">
    <source>
        <dbReference type="EMBL" id="OQR85730.1"/>
    </source>
</evidence>
<evidence type="ECO:0000259" key="1">
    <source>
        <dbReference type="Pfam" id="PF13456"/>
    </source>
</evidence>
<dbReference type="PANTHER" id="PTHR48475">
    <property type="entry name" value="RIBONUCLEASE H"/>
    <property type="match status" value="1"/>
</dbReference>
<dbReference type="Proteomes" id="UP000243579">
    <property type="component" value="Unassembled WGS sequence"/>
</dbReference>
<reference evidence="2 3" key="1">
    <citation type="journal article" date="2014" name="Genome Biol. Evol.">
        <title>The secreted proteins of Achlya hypogyna and Thraustotheca clavata identify the ancestral oomycete secretome and reveal gene acquisitions by horizontal gene transfer.</title>
        <authorList>
            <person name="Misner I."/>
            <person name="Blouin N."/>
            <person name="Leonard G."/>
            <person name="Richards T.A."/>
            <person name="Lane C.E."/>
        </authorList>
    </citation>
    <scope>NUCLEOTIDE SEQUENCE [LARGE SCALE GENOMIC DNA]</scope>
    <source>
        <strain evidence="2 3">ATCC 48635</strain>
    </source>
</reference>
<dbReference type="EMBL" id="JNBR01001608">
    <property type="protein sequence ID" value="OQR85730.1"/>
    <property type="molecule type" value="Genomic_DNA"/>
</dbReference>
<feature type="domain" description="RNase H type-1" evidence="1">
    <location>
        <begin position="383"/>
        <end position="504"/>
    </location>
</feature>
<dbReference type="InterPro" id="IPR012337">
    <property type="entry name" value="RNaseH-like_sf"/>
</dbReference>
<evidence type="ECO:0000313" key="3">
    <source>
        <dbReference type="Proteomes" id="UP000243579"/>
    </source>
</evidence>
<organism evidence="2 3">
    <name type="scientific">Achlya hypogyna</name>
    <name type="common">Oomycete</name>
    <name type="synonym">Protoachlya hypogyna</name>
    <dbReference type="NCBI Taxonomy" id="1202772"/>
    <lineage>
        <taxon>Eukaryota</taxon>
        <taxon>Sar</taxon>
        <taxon>Stramenopiles</taxon>
        <taxon>Oomycota</taxon>
        <taxon>Saprolegniomycetes</taxon>
        <taxon>Saprolegniales</taxon>
        <taxon>Achlyaceae</taxon>
        <taxon>Achlya</taxon>
    </lineage>
</organism>
<name>A0A1V9YJ50_ACHHY</name>
<dbReference type="Gene3D" id="3.30.420.10">
    <property type="entry name" value="Ribonuclease H-like superfamily/Ribonuclease H"/>
    <property type="match status" value="1"/>
</dbReference>
<dbReference type="OrthoDB" id="1938096at2759"/>
<dbReference type="SUPFAM" id="SSF53098">
    <property type="entry name" value="Ribonuclease H-like"/>
    <property type="match status" value="1"/>
</dbReference>
<keyword evidence="3" id="KW-1185">Reference proteome</keyword>
<dbReference type="InterPro" id="IPR002156">
    <property type="entry name" value="RNaseH_domain"/>
</dbReference>
<comment type="caution">
    <text evidence="2">The sequence shown here is derived from an EMBL/GenBank/DDBJ whole genome shotgun (WGS) entry which is preliminary data.</text>
</comment>
<dbReference type="GO" id="GO:0003676">
    <property type="term" value="F:nucleic acid binding"/>
    <property type="evidence" value="ECO:0007669"/>
    <property type="project" value="InterPro"/>
</dbReference>
<dbReference type="AlphaFoldDB" id="A0A1V9YJ50"/>
<protein>
    <recommendedName>
        <fullName evidence="1">RNase H type-1 domain-containing protein</fullName>
    </recommendedName>
</protein>
<dbReference type="InterPro" id="IPR036397">
    <property type="entry name" value="RNaseH_sf"/>
</dbReference>
<accession>A0A1V9YJ50</accession>
<dbReference type="PANTHER" id="PTHR48475:SF1">
    <property type="entry name" value="RNASE H TYPE-1 DOMAIN-CONTAINING PROTEIN"/>
    <property type="match status" value="1"/>
</dbReference>
<sequence length="545" mass="61529">MVFTPPRQGLAAISWRGNLAVGTGGRLPQYIPKVILQAPRAHHGWGIPNMEAVCNQQAVRRVVRLVLTAGTAASQAGLSELLHAGLLDKVCHVPARPLRAAKADTVLDCGYRLLCNALGHADRPIVADLEAKLDFFRWARTAITFVWDADDTCRVYVPEHDKRWTTHLGTLAIPHDEATWKPSWKHLPYSRAVRWLQYRWHLQAFPFQTAATAPMCPHCDEPDGSAHTFVQCSRAQATWQVVLGIWFGHDSQSITVADHVRSLVSHEQLAAPAWLVQGSHWRSHGTVYDRVGQQAWQMLRYLTLRTLWNQRCRKLHAPDDELPDHAHVRYVTLDYCEAQRQYHARRHHALRARVFESLVRRHGEHAVLDPVCHATSLEGAAYFDGAARNDPHCGGSGSLVFLTESTQSVVYQANYLDTATMNNEAEYDGLITALQLAQRLAVTHLTVRGDSMLLMQQMKGIFRVQEARLQKLHVQVRELAAYFTCTWEPHPREFNHATDHLSKLAPDDCTSYAHPDDGRHDILPHDALQRVEELLAADVRHISST</sequence>
<gene>
    <name evidence="2" type="ORF">ACHHYP_11482</name>
</gene>
<proteinExistence type="predicted"/>
<dbReference type="GO" id="GO:0004523">
    <property type="term" value="F:RNA-DNA hybrid ribonuclease activity"/>
    <property type="evidence" value="ECO:0007669"/>
    <property type="project" value="InterPro"/>
</dbReference>